<protein>
    <submittedName>
        <fullName evidence="7">Family 43 glycosylhydrolase</fullName>
    </submittedName>
</protein>
<dbReference type="InterPro" id="IPR006710">
    <property type="entry name" value="Glyco_hydro_43"/>
</dbReference>
<dbReference type="PANTHER" id="PTHR43301">
    <property type="entry name" value="ARABINAN ENDO-1,5-ALPHA-L-ARABINOSIDASE"/>
    <property type="match status" value="1"/>
</dbReference>
<dbReference type="Pfam" id="PF04616">
    <property type="entry name" value="Glyco_hydro_43"/>
    <property type="match status" value="1"/>
</dbReference>
<accession>A0ABT8L0E6</accession>
<keyword evidence="6" id="KW-0732">Signal</keyword>
<evidence type="ECO:0000256" key="2">
    <source>
        <dbReference type="ARBA" id="ARBA00009865"/>
    </source>
</evidence>
<dbReference type="InterPro" id="IPR050727">
    <property type="entry name" value="GH43_arabinanases"/>
</dbReference>
<dbReference type="InterPro" id="IPR008969">
    <property type="entry name" value="CarboxyPept-like_regulatory"/>
</dbReference>
<dbReference type="Gene3D" id="2.115.10.20">
    <property type="entry name" value="Glycosyl hydrolase domain, family 43"/>
    <property type="match status" value="1"/>
</dbReference>
<comment type="pathway">
    <text evidence="1">Glycan metabolism; L-arabinan degradation.</text>
</comment>
<dbReference type="RefSeq" id="WP_346755871.1">
    <property type="nucleotide sequence ID" value="NZ_JAUJEB010000001.1"/>
</dbReference>
<evidence type="ECO:0000256" key="5">
    <source>
        <dbReference type="RuleBase" id="RU361187"/>
    </source>
</evidence>
<keyword evidence="3 5" id="KW-0378">Hydrolase</keyword>
<evidence type="ECO:0000256" key="3">
    <source>
        <dbReference type="ARBA" id="ARBA00022801"/>
    </source>
</evidence>
<evidence type="ECO:0000256" key="4">
    <source>
        <dbReference type="ARBA" id="ARBA00023295"/>
    </source>
</evidence>
<feature type="signal peptide" evidence="6">
    <location>
        <begin position="1"/>
        <end position="29"/>
    </location>
</feature>
<comment type="caution">
    <text evidence="7">The sequence shown here is derived from an EMBL/GenBank/DDBJ whole genome shotgun (WGS) entry which is preliminary data.</text>
</comment>
<gene>
    <name evidence="7" type="ORF">QQ020_00670</name>
</gene>
<evidence type="ECO:0000313" key="7">
    <source>
        <dbReference type="EMBL" id="MDN5210527.1"/>
    </source>
</evidence>
<dbReference type="SUPFAM" id="SSF75005">
    <property type="entry name" value="Arabinanase/levansucrase/invertase"/>
    <property type="match status" value="1"/>
</dbReference>
<feature type="chain" id="PRO_5047413703" evidence="6">
    <location>
        <begin position="30"/>
        <end position="463"/>
    </location>
</feature>
<sequence length="463" mass="52338">MAMNIWRSKHAGLSIVLCLSLMLPPLLCAQSASHKGTVTCGETGRLLKDVYVRVIGKEVTALTDANGAFELFLGNSGTKTIIFDKPGFMVLEKRITSGTRSMDVKLRPRKISAASFRWVKHIESKSAYGQLTYKEDPAWQADFNQTSLEGDFASDSNMVRRDPSAIIKVGDLYYFYYTRGVRYAAGSDPKVFPWDQCDIWYATSKDGWKWEERGLAVKRGTAGSYDDRSVFTPEILAHQGKYYLVYQAVKSPYVDRVRNTIGMAIADSPSGPWIKLAEPILRTTGNGEWLGEEDNRMALKKGDFDSHKVHDPCLVYYRDKFYLYYKGQRIGEHRFYGEREIKWGVAIADRPEGPYVKSAFNPITNTGHEVCVWPFEGGIALLHTLDGPEANTIQWAPDGINFEIMSTVANPPEAPGNYRSPSANKEPLEGIRWGLCHVYGGDNWRTGWNYIKRFDLVQKNQEE</sequence>
<dbReference type="EMBL" id="JAUJEB010000001">
    <property type="protein sequence ID" value="MDN5210527.1"/>
    <property type="molecule type" value="Genomic_DNA"/>
</dbReference>
<proteinExistence type="inferred from homology"/>
<dbReference type="Proteomes" id="UP001172083">
    <property type="component" value="Unassembled WGS sequence"/>
</dbReference>
<comment type="similarity">
    <text evidence="2 5">Belongs to the glycosyl hydrolase 43 family.</text>
</comment>
<name>A0ABT8L0E6_9BACT</name>
<evidence type="ECO:0000313" key="8">
    <source>
        <dbReference type="Proteomes" id="UP001172083"/>
    </source>
</evidence>
<keyword evidence="4 5" id="KW-0326">Glycosidase</keyword>
<evidence type="ECO:0000256" key="6">
    <source>
        <dbReference type="SAM" id="SignalP"/>
    </source>
</evidence>
<dbReference type="SUPFAM" id="SSF49464">
    <property type="entry name" value="Carboxypeptidase regulatory domain-like"/>
    <property type="match status" value="1"/>
</dbReference>
<dbReference type="Gene3D" id="2.60.40.1120">
    <property type="entry name" value="Carboxypeptidase-like, regulatory domain"/>
    <property type="match status" value="1"/>
</dbReference>
<reference evidence="7" key="1">
    <citation type="submission" date="2023-06" db="EMBL/GenBank/DDBJ databases">
        <title>Genomic of Agaribacillus aureum.</title>
        <authorList>
            <person name="Wang G."/>
        </authorList>
    </citation>
    <scope>NUCLEOTIDE SEQUENCE</scope>
    <source>
        <strain evidence="7">BMA12</strain>
    </source>
</reference>
<evidence type="ECO:0000256" key="1">
    <source>
        <dbReference type="ARBA" id="ARBA00004834"/>
    </source>
</evidence>
<keyword evidence="8" id="KW-1185">Reference proteome</keyword>
<dbReference type="CDD" id="cd08992">
    <property type="entry name" value="GH117"/>
    <property type="match status" value="1"/>
</dbReference>
<dbReference type="PANTHER" id="PTHR43301:SF3">
    <property type="entry name" value="ARABINAN ENDO-1,5-ALPHA-L-ARABINOSIDASE A-RELATED"/>
    <property type="match status" value="1"/>
</dbReference>
<dbReference type="InterPro" id="IPR023296">
    <property type="entry name" value="Glyco_hydro_beta-prop_sf"/>
</dbReference>
<organism evidence="7 8">
    <name type="scientific">Agaribacillus aureus</name>
    <dbReference type="NCBI Taxonomy" id="3051825"/>
    <lineage>
        <taxon>Bacteria</taxon>
        <taxon>Pseudomonadati</taxon>
        <taxon>Bacteroidota</taxon>
        <taxon>Cytophagia</taxon>
        <taxon>Cytophagales</taxon>
        <taxon>Splendidivirgaceae</taxon>
        <taxon>Agaribacillus</taxon>
    </lineage>
</organism>